<feature type="chain" id="PRO_5017447512" evidence="3">
    <location>
        <begin position="21"/>
        <end position="326"/>
    </location>
</feature>
<dbReference type="Gene3D" id="1.25.40.10">
    <property type="entry name" value="Tetratricopeptide repeat domain"/>
    <property type="match status" value="1"/>
</dbReference>
<dbReference type="EMBL" id="QXDF01000001">
    <property type="protein sequence ID" value="RIA56222.1"/>
    <property type="molecule type" value="Genomic_DNA"/>
</dbReference>
<dbReference type="GO" id="GO:0042834">
    <property type="term" value="F:peptidoglycan binding"/>
    <property type="evidence" value="ECO:0007669"/>
    <property type="project" value="InterPro"/>
</dbReference>
<evidence type="ECO:0000259" key="4">
    <source>
        <dbReference type="PROSITE" id="PS51724"/>
    </source>
</evidence>
<gene>
    <name evidence="5" type="ORF">BXY53_1324</name>
</gene>
<feature type="repeat" description="TPR" evidence="1">
    <location>
        <begin position="68"/>
        <end position="101"/>
    </location>
</feature>
<evidence type="ECO:0000313" key="6">
    <source>
        <dbReference type="Proteomes" id="UP000266273"/>
    </source>
</evidence>
<dbReference type="InterPro" id="IPR007730">
    <property type="entry name" value="SPOR-like_dom"/>
</dbReference>
<name>A0A397Q540_9HYPH</name>
<feature type="domain" description="SPOR" evidence="4">
    <location>
        <begin position="240"/>
        <end position="325"/>
    </location>
</feature>
<feature type="region of interest" description="Disordered" evidence="2">
    <location>
        <begin position="127"/>
        <end position="246"/>
    </location>
</feature>
<dbReference type="PROSITE" id="PS51724">
    <property type="entry name" value="SPOR"/>
    <property type="match status" value="1"/>
</dbReference>
<feature type="compositionally biased region" description="Low complexity" evidence="2">
    <location>
        <begin position="219"/>
        <end position="240"/>
    </location>
</feature>
<feature type="signal peptide" evidence="3">
    <location>
        <begin position="1"/>
        <end position="20"/>
    </location>
</feature>
<comment type="caution">
    <text evidence="5">The sequence shown here is derived from an EMBL/GenBank/DDBJ whole genome shotgun (WGS) entry which is preliminary data.</text>
</comment>
<keyword evidence="1" id="KW-0802">TPR repeat</keyword>
<feature type="compositionally biased region" description="Low complexity" evidence="2">
    <location>
        <begin position="127"/>
        <end position="149"/>
    </location>
</feature>
<dbReference type="Pfam" id="PF05036">
    <property type="entry name" value="SPOR"/>
    <property type="match status" value="1"/>
</dbReference>
<keyword evidence="3" id="KW-0732">Signal</keyword>
<dbReference type="InterPro" id="IPR011990">
    <property type="entry name" value="TPR-like_helical_dom_sf"/>
</dbReference>
<sequence length="326" mass="34169">MRLTKLFAALTALFCAVALAGPAAAQSKDNLRKLSEAYKLIQSDETAKAVEQLNALLEEAPEDSGTAAKAMLLRGQAYAKAGRHAQALSDFNAALWLQGLNASQRKDAVAARQAALGKLGLAEEEAAPTTADASAPSQTASIPTSIPTSTEDEETTASGTSQPARTQEPSNTPPTTAWQTEVETAESEREESDSIGSFFSNLFGGSEEPEPASQRETETAAASGWTASTTDVTASTSSASGDGPQYRVQLASVGTRDGAESEVRRLSRLLGDALQGETPSILRTDTDAGNTYYRIIVGPQPSRDAASNMCQTFKSRGVDCLVVSSR</sequence>
<feature type="compositionally biased region" description="Acidic residues" evidence="2">
    <location>
        <begin position="183"/>
        <end position="193"/>
    </location>
</feature>
<dbReference type="PROSITE" id="PS50005">
    <property type="entry name" value="TPR"/>
    <property type="match status" value="1"/>
</dbReference>
<evidence type="ECO:0000256" key="1">
    <source>
        <dbReference type="PROSITE-ProRule" id="PRU00339"/>
    </source>
</evidence>
<dbReference type="InterPro" id="IPR036680">
    <property type="entry name" value="SPOR-like_sf"/>
</dbReference>
<accession>A0A397Q540</accession>
<dbReference type="SUPFAM" id="SSF48452">
    <property type="entry name" value="TPR-like"/>
    <property type="match status" value="1"/>
</dbReference>
<dbReference type="AlphaFoldDB" id="A0A397Q540"/>
<evidence type="ECO:0000256" key="2">
    <source>
        <dbReference type="SAM" id="MobiDB-lite"/>
    </source>
</evidence>
<reference evidence="5 6" key="1">
    <citation type="submission" date="2018-08" db="EMBL/GenBank/DDBJ databases">
        <title>Genomic Encyclopedia of Archaeal and Bacterial Type Strains, Phase II (KMG-II): from individual species to whole genera.</title>
        <authorList>
            <person name="Goeker M."/>
        </authorList>
    </citation>
    <scope>NUCLEOTIDE SEQUENCE [LARGE SCALE GENOMIC DNA]</scope>
    <source>
        <strain evidence="5 6">DSM 5002</strain>
    </source>
</reference>
<evidence type="ECO:0000256" key="3">
    <source>
        <dbReference type="SAM" id="SignalP"/>
    </source>
</evidence>
<dbReference type="Proteomes" id="UP000266273">
    <property type="component" value="Unassembled WGS sequence"/>
</dbReference>
<protein>
    <submittedName>
        <fullName evidence="5">Sporulation related protein</fullName>
    </submittedName>
</protein>
<evidence type="ECO:0000313" key="5">
    <source>
        <dbReference type="EMBL" id="RIA56222.1"/>
    </source>
</evidence>
<dbReference type="SUPFAM" id="SSF110997">
    <property type="entry name" value="Sporulation related repeat"/>
    <property type="match status" value="1"/>
</dbReference>
<organism evidence="5 6">
    <name type="scientific">Dichotomicrobium thermohalophilum</name>
    <dbReference type="NCBI Taxonomy" id="933063"/>
    <lineage>
        <taxon>Bacteria</taxon>
        <taxon>Pseudomonadati</taxon>
        <taxon>Pseudomonadota</taxon>
        <taxon>Alphaproteobacteria</taxon>
        <taxon>Hyphomicrobiales</taxon>
        <taxon>Hyphomicrobiaceae</taxon>
        <taxon>Dichotomicrobium</taxon>
    </lineage>
</organism>
<proteinExistence type="predicted"/>
<feature type="compositionally biased region" description="Polar residues" evidence="2">
    <location>
        <begin position="156"/>
        <end position="179"/>
    </location>
</feature>
<dbReference type="Gene3D" id="3.30.70.1070">
    <property type="entry name" value="Sporulation related repeat"/>
    <property type="match status" value="1"/>
</dbReference>
<dbReference type="InterPro" id="IPR019734">
    <property type="entry name" value="TPR_rpt"/>
</dbReference>
<keyword evidence="6" id="KW-1185">Reference proteome</keyword>